<evidence type="ECO:0000259" key="2">
    <source>
        <dbReference type="PROSITE" id="PS50025"/>
    </source>
</evidence>
<evidence type="ECO:0000256" key="1">
    <source>
        <dbReference type="PROSITE-ProRule" id="PRU00122"/>
    </source>
</evidence>
<dbReference type="Proteomes" id="UP000472272">
    <property type="component" value="Chromosome 13"/>
</dbReference>
<name>A0A670J0U2_PODMU</name>
<dbReference type="AlphaFoldDB" id="A0A670J0U2"/>
<dbReference type="CDD" id="cd00110">
    <property type="entry name" value="LamG"/>
    <property type="match status" value="1"/>
</dbReference>
<organism evidence="3 4">
    <name type="scientific">Podarcis muralis</name>
    <name type="common">Wall lizard</name>
    <name type="synonym">Lacerta muralis</name>
    <dbReference type="NCBI Taxonomy" id="64176"/>
    <lineage>
        <taxon>Eukaryota</taxon>
        <taxon>Metazoa</taxon>
        <taxon>Chordata</taxon>
        <taxon>Craniata</taxon>
        <taxon>Vertebrata</taxon>
        <taxon>Euteleostomi</taxon>
        <taxon>Lepidosauria</taxon>
        <taxon>Squamata</taxon>
        <taxon>Bifurcata</taxon>
        <taxon>Unidentata</taxon>
        <taxon>Episquamata</taxon>
        <taxon>Laterata</taxon>
        <taxon>Lacertibaenia</taxon>
        <taxon>Lacertidae</taxon>
        <taxon>Podarcis</taxon>
    </lineage>
</organism>
<dbReference type="OMA" id="CPGEDAG"/>
<dbReference type="GeneTree" id="ENSGT00940000154035"/>
<evidence type="ECO:0000313" key="4">
    <source>
        <dbReference type="Proteomes" id="UP000472272"/>
    </source>
</evidence>
<sequence length="213" mass="23718">GVIFYGDMSPGVNWFLLALRNGKPEIQIHNTLTNVTVSGGRRLDDGHWHRVRGVCNEGHTVLLAVDGVDQLTLNHVSEAIVEAPVFALRIGVGGLLIPMEELLLPLNPAMDGCMRRWNWLNKSTEWPLPISAYKSSFLHCDTHPPIPFHFYSVAGQEKFPAAQERSFFRGCLRGVRVQGHELDFDEVQSRSNAIWPHSCPGADVGQAKADQEE</sequence>
<comment type="caution">
    <text evidence="1">Lacks conserved residue(s) required for the propagation of feature annotation.</text>
</comment>
<dbReference type="SUPFAM" id="SSF49899">
    <property type="entry name" value="Concanavalin A-like lectins/glucanases"/>
    <property type="match status" value="2"/>
</dbReference>
<protein>
    <recommendedName>
        <fullName evidence="2">Laminin G domain-containing protein</fullName>
    </recommendedName>
</protein>
<reference evidence="3" key="3">
    <citation type="submission" date="2025-09" db="UniProtKB">
        <authorList>
            <consortium name="Ensembl"/>
        </authorList>
    </citation>
    <scope>IDENTIFICATION</scope>
</reference>
<dbReference type="Ensembl" id="ENSPMRT00000018929.1">
    <property type="protein sequence ID" value="ENSPMRP00000017781.1"/>
    <property type="gene ID" value="ENSPMRG00000011735.1"/>
</dbReference>
<proteinExistence type="predicted"/>
<keyword evidence="4" id="KW-1185">Reference proteome</keyword>
<reference evidence="3 4" key="1">
    <citation type="journal article" date="2019" name="Proc. Natl. Acad. Sci. U.S.A.">
        <title>Regulatory changes in pterin and carotenoid genes underlie balanced color polymorphisms in the wall lizard.</title>
        <authorList>
            <person name="Andrade P."/>
            <person name="Pinho C."/>
            <person name="Perez I de Lanuza G."/>
            <person name="Afonso S."/>
            <person name="Brejcha J."/>
            <person name="Rubin C.J."/>
            <person name="Wallerman O."/>
            <person name="Pereira P."/>
            <person name="Sabatino S.J."/>
            <person name="Bellati A."/>
            <person name="Pellitteri-Rosa D."/>
            <person name="Bosakova Z."/>
            <person name="Bunikis I."/>
            <person name="Carretero M.A."/>
            <person name="Feiner N."/>
            <person name="Marsik P."/>
            <person name="Pauperio F."/>
            <person name="Salvi D."/>
            <person name="Soler L."/>
            <person name="While G.M."/>
            <person name="Uller T."/>
            <person name="Font E."/>
            <person name="Andersson L."/>
            <person name="Carneiro M."/>
        </authorList>
    </citation>
    <scope>NUCLEOTIDE SEQUENCE</scope>
</reference>
<accession>A0A670J0U2</accession>
<dbReference type="PROSITE" id="PS50025">
    <property type="entry name" value="LAM_G_DOMAIN"/>
    <property type="match status" value="1"/>
</dbReference>
<dbReference type="InterPro" id="IPR001791">
    <property type="entry name" value="Laminin_G"/>
</dbReference>
<feature type="domain" description="Laminin G" evidence="2">
    <location>
        <begin position="1"/>
        <end position="199"/>
    </location>
</feature>
<dbReference type="Gene3D" id="2.60.120.200">
    <property type="match status" value="2"/>
</dbReference>
<dbReference type="Pfam" id="PF00054">
    <property type="entry name" value="Laminin_G_1"/>
    <property type="match status" value="1"/>
</dbReference>
<reference evidence="3" key="2">
    <citation type="submission" date="2025-08" db="UniProtKB">
        <authorList>
            <consortium name="Ensembl"/>
        </authorList>
    </citation>
    <scope>IDENTIFICATION</scope>
</reference>
<dbReference type="SMART" id="SM00282">
    <property type="entry name" value="LamG"/>
    <property type="match status" value="1"/>
</dbReference>
<dbReference type="InterPro" id="IPR013320">
    <property type="entry name" value="ConA-like_dom_sf"/>
</dbReference>
<evidence type="ECO:0000313" key="3">
    <source>
        <dbReference type="Ensembl" id="ENSPMRP00000017781.1"/>
    </source>
</evidence>